<dbReference type="Gene3D" id="1.10.287.1060">
    <property type="entry name" value="ESAT-6-like"/>
    <property type="match status" value="1"/>
</dbReference>
<organism evidence="2 3">
    <name type="scientific">Streptomyces monticola</name>
    <dbReference type="NCBI Taxonomy" id="2666263"/>
    <lineage>
        <taxon>Bacteria</taxon>
        <taxon>Bacillati</taxon>
        <taxon>Actinomycetota</taxon>
        <taxon>Actinomycetes</taxon>
        <taxon>Kitasatosporales</taxon>
        <taxon>Streptomycetaceae</taxon>
        <taxon>Streptomyces</taxon>
    </lineage>
</organism>
<dbReference type="InterPro" id="IPR010310">
    <property type="entry name" value="T7SS_ESAT-6-like"/>
</dbReference>
<name>A0ABW2JBJ3_9ACTN</name>
<proteinExistence type="predicted"/>
<sequence>MAVQKVNDEVLRQFEQELNERFGSVKQQLSQLQAVIDGVEGKWQGMGAVSFDRKQREINERMAHIGNLLVRFQTAVDDNRRIVGSTEQEVYQALQGIDAGSGTGSGSSGSAGGGSSSLNSY</sequence>
<feature type="compositionally biased region" description="Gly residues" evidence="1">
    <location>
        <begin position="99"/>
        <end position="115"/>
    </location>
</feature>
<evidence type="ECO:0000256" key="1">
    <source>
        <dbReference type="SAM" id="MobiDB-lite"/>
    </source>
</evidence>
<dbReference type="NCBIfam" id="TIGR03930">
    <property type="entry name" value="WXG100_ESAT6"/>
    <property type="match status" value="1"/>
</dbReference>
<dbReference type="InterPro" id="IPR036689">
    <property type="entry name" value="ESAT-6-like_sf"/>
</dbReference>
<gene>
    <name evidence="2" type="ORF">ACFQVC_03040</name>
</gene>
<dbReference type="EMBL" id="JBHTCF010000001">
    <property type="protein sequence ID" value="MFC7303192.1"/>
    <property type="molecule type" value="Genomic_DNA"/>
</dbReference>
<evidence type="ECO:0000313" key="3">
    <source>
        <dbReference type="Proteomes" id="UP001596523"/>
    </source>
</evidence>
<dbReference type="Pfam" id="PF06013">
    <property type="entry name" value="WXG100"/>
    <property type="match status" value="1"/>
</dbReference>
<protein>
    <submittedName>
        <fullName evidence="2">WXG100 family type VII secretion target</fullName>
    </submittedName>
</protein>
<reference evidence="3" key="1">
    <citation type="journal article" date="2019" name="Int. J. Syst. Evol. Microbiol.">
        <title>The Global Catalogue of Microorganisms (GCM) 10K type strain sequencing project: providing services to taxonomists for standard genome sequencing and annotation.</title>
        <authorList>
            <consortium name="The Broad Institute Genomics Platform"/>
            <consortium name="The Broad Institute Genome Sequencing Center for Infectious Disease"/>
            <person name="Wu L."/>
            <person name="Ma J."/>
        </authorList>
    </citation>
    <scope>NUCLEOTIDE SEQUENCE [LARGE SCALE GENOMIC DNA]</scope>
    <source>
        <strain evidence="3">SYNS20</strain>
    </source>
</reference>
<accession>A0ABW2JBJ3</accession>
<evidence type="ECO:0000313" key="2">
    <source>
        <dbReference type="EMBL" id="MFC7303192.1"/>
    </source>
</evidence>
<dbReference type="RefSeq" id="WP_381826089.1">
    <property type="nucleotide sequence ID" value="NZ_JBHTCF010000001.1"/>
</dbReference>
<keyword evidence="3" id="KW-1185">Reference proteome</keyword>
<feature type="region of interest" description="Disordered" evidence="1">
    <location>
        <begin position="95"/>
        <end position="121"/>
    </location>
</feature>
<comment type="caution">
    <text evidence="2">The sequence shown here is derived from an EMBL/GenBank/DDBJ whole genome shotgun (WGS) entry which is preliminary data.</text>
</comment>
<dbReference type="Proteomes" id="UP001596523">
    <property type="component" value="Unassembled WGS sequence"/>
</dbReference>
<dbReference type="SUPFAM" id="SSF140453">
    <property type="entry name" value="EsxAB dimer-like"/>
    <property type="match status" value="1"/>
</dbReference>